<reference evidence="2" key="2">
    <citation type="journal article" date="2017" name="Genome Announc.">
        <title>Draft genome sequence of Paludibacter jiangxiensis NM7(T), a propionate-producing fermentative bacterium.</title>
        <authorList>
            <person name="Qiu Y.-L."/>
            <person name="Tourlousse D.M."/>
            <person name="Matsuura N."/>
            <person name="Ohashi A."/>
            <person name="Sekiguchi Y."/>
        </authorList>
    </citation>
    <scope>NUCLEOTIDE SEQUENCE [LARGE SCALE GENOMIC DNA]</scope>
    <source>
        <strain evidence="2">NM7</strain>
    </source>
</reference>
<keyword evidence="2" id="KW-1185">Reference proteome</keyword>
<dbReference type="AlphaFoldDB" id="A0A171ATM1"/>
<protein>
    <submittedName>
        <fullName evidence="1">Uncharacterized protein</fullName>
    </submittedName>
</protein>
<dbReference type="STRING" id="681398.PJIAN_4799"/>
<proteinExistence type="predicted"/>
<dbReference type="OrthoDB" id="1494444at2"/>
<evidence type="ECO:0000313" key="2">
    <source>
        <dbReference type="Proteomes" id="UP000076586"/>
    </source>
</evidence>
<dbReference type="Proteomes" id="UP000076586">
    <property type="component" value="Unassembled WGS sequence"/>
</dbReference>
<evidence type="ECO:0000313" key="1">
    <source>
        <dbReference type="EMBL" id="GAT64249.1"/>
    </source>
</evidence>
<reference evidence="2" key="1">
    <citation type="submission" date="2016-04" db="EMBL/GenBank/DDBJ databases">
        <title>Draft genome sequence of Paludibacter jiangxiensis strain NM7.</title>
        <authorList>
            <person name="Qiu Y."/>
            <person name="Matsuura N."/>
            <person name="Ohashi A."/>
            <person name="Tourlousse M.D."/>
            <person name="Sekiguchi Y."/>
        </authorList>
    </citation>
    <scope>NUCLEOTIDE SEQUENCE [LARGE SCALE GENOMIC DNA]</scope>
    <source>
        <strain evidence="2">NM7</strain>
    </source>
</reference>
<name>A0A171ATM1_9BACT</name>
<accession>A0A171ATM1</accession>
<sequence length="141" mass="16015">MHLQNQHLLSEPGKWLTQSEFTDADGRISKASGETLISINGSELKNNSWIDLNGRKLSNDYTITQINERLYKYVSKNPALGLQKGTFNIDRNRIYSKFVIENTAFNGFEVIVRRGNCCYSEGALYDGDVLVNIWTCVMEKA</sequence>
<organism evidence="1 2">
    <name type="scientific">Paludibacter jiangxiensis</name>
    <dbReference type="NCBI Taxonomy" id="681398"/>
    <lineage>
        <taxon>Bacteria</taxon>
        <taxon>Pseudomonadati</taxon>
        <taxon>Bacteroidota</taxon>
        <taxon>Bacteroidia</taxon>
        <taxon>Bacteroidales</taxon>
        <taxon>Paludibacteraceae</taxon>
        <taxon>Paludibacter</taxon>
    </lineage>
</organism>
<gene>
    <name evidence="1" type="ORF">PJIAN_4799</name>
</gene>
<dbReference type="EMBL" id="BDCR01000004">
    <property type="protein sequence ID" value="GAT64249.1"/>
    <property type="molecule type" value="Genomic_DNA"/>
</dbReference>
<comment type="caution">
    <text evidence="1">The sequence shown here is derived from an EMBL/GenBank/DDBJ whole genome shotgun (WGS) entry which is preliminary data.</text>
</comment>
<dbReference type="RefSeq" id="WP_068706170.1">
    <property type="nucleotide sequence ID" value="NZ_BDCR01000004.1"/>
</dbReference>